<keyword evidence="2 5" id="KW-0378">Hydrolase</keyword>
<keyword evidence="2 5" id="KW-0347">Helicase</keyword>
<dbReference type="GO" id="GO:0004386">
    <property type="term" value="F:helicase activity"/>
    <property type="evidence" value="ECO:0007669"/>
    <property type="project" value="UniProtKB-KW"/>
</dbReference>
<sequence>MPGADPARWWALAAVSDDRPMREEGLPVRVSPSQVEMLQRCGLRWLLTTRGGDKPGVGSKDVGVLVHEVAAQSTDDDTARMLRAALDEKWGRLGLPPGWVTERTHEQAYAMLDRLAAYVAEARAQGWRRVGAERELRVALGRAEIRGRVDRVEQAADGRVRIVDYKTGSSKPSRDELVHHPQLGCYQLAVEEGAFEDLGRASAGAALLQLGKAANAGVTVQVQQPLAQDEDPGWAAALVADTAETMAGSRLQATVGEACRICPVKSCCPAQPEGRTL</sequence>
<keyword evidence="3" id="KW-0234">DNA repair</keyword>
<evidence type="ECO:0000256" key="3">
    <source>
        <dbReference type="ARBA" id="ARBA00023204"/>
    </source>
</evidence>
<dbReference type="EMBL" id="CAJB01000101">
    <property type="protein sequence ID" value="CCH77393.1"/>
    <property type="molecule type" value="Genomic_DNA"/>
</dbReference>
<dbReference type="AlphaFoldDB" id="A0A077LUC4"/>
<evidence type="ECO:0000256" key="1">
    <source>
        <dbReference type="ARBA" id="ARBA00022763"/>
    </source>
</evidence>
<feature type="domain" description="PD-(D/E)XK endonuclease-like" evidence="4">
    <location>
        <begin position="29"/>
        <end position="269"/>
    </location>
</feature>
<keyword evidence="1" id="KW-0227">DNA damage</keyword>
<dbReference type="Proteomes" id="UP000035721">
    <property type="component" value="Unassembled WGS sequence"/>
</dbReference>
<keyword evidence="2 5" id="KW-0547">Nucleotide-binding</keyword>
<dbReference type="InterPro" id="IPR038726">
    <property type="entry name" value="PDDEXK_AddAB-type"/>
</dbReference>
<comment type="caution">
    <text evidence="5">The sequence shown here is derived from an EMBL/GenBank/DDBJ whole genome shotgun (WGS) entry which is preliminary data.</text>
</comment>
<dbReference type="Pfam" id="PF12705">
    <property type="entry name" value="PDDEXK_1"/>
    <property type="match status" value="1"/>
</dbReference>
<dbReference type="InterPro" id="IPR011604">
    <property type="entry name" value="PDDEXK-like_dom_sf"/>
</dbReference>
<organism evidence="5 6">
    <name type="scientific">Nostocoides japonicum T1-X7</name>
    <dbReference type="NCBI Taxonomy" id="1194083"/>
    <lineage>
        <taxon>Bacteria</taxon>
        <taxon>Bacillati</taxon>
        <taxon>Actinomycetota</taxon>
        <taxon>Actinomycetes</taxon>
        <taxon>Micrococcales</taxon>
        <taxon>Intrasporangiaceae</taxon>
        <taxon>Nostocoides</taxon>
    </lineage>
</organism>
<gene>
    <name evidence="5" type="ORF">BN12_190036</name>
</gene>
<dbReference type="STRING" id="1194083.BN12_190036"/>
<dbReference type="Gene3D" id="3.90.320.10">
    <property type="match status" value="1"/>
</dbReference>
<evidence type="ECO:0000259" key="4">
    <source>
        <dbReference type="Pfam" id="PF12705"/>
    </source>
</evidence>
<accession>A0A077LUC4</accession>
<reference evidence="5 6" key="1">
    <citation type="journal article" date="2013" name="ISME J.">
        <title>A metabolic model for members of the genus Tetrasphaera involved in enhanced biological phosphorus removal.</title>
        <authorList>
            <person name="Kristiansen R."/>
            <person name="Nguyen H.T.T."/>
            <person name="Saunders A.M."/>
            <person name="Nielsen J.L."/>
            <person name="Wimmer R."/>
            <person name="Le V.Q."/>
            <person name="McIlroy S.J."/>
            <person name="Petrovski S."/>
            <person name="Seviour R.J."/>
            <person name="Calteau A."/>
            <person name="Nielsen K.L."/>
            <person name="Nielsen P.H."/>
        </authorList>
    </citation>
    <scope>NUCLEOTIDE SEQUENCE [LARGE SCALE GENOMIC DNA]</scope>
    <source>
        <strain evidence="5 6">T1-X7</strain>
    </source>
</reference>
<name>A0A077LUC4_9MICO</name>
<protein>
    <submittedName>
        <fullName evidence="5">Putative ATP-dependent DNA helicase</fullName>
    </submittedName>
</protein>
<keyword evidence="2 5" id="KW-0067">ATP-binding</keyword>
<dbReference type="GO" id="GO:0006281">
    <property type="term" value="P:DNA repair"/>
    <property type="evidence" value="ECO:0007669"/>
    <property type="project" value="UniProtKB-KW"/>
</dbReference>
<keyword evidence="6" id="KW-1185">Reference proteome</keyword>
<evidence type="ECO:0000313" key="6">
    <source>
        <dbReference type="Proteomes" id="UP000035721"/>
    </source>
</evidence>
<evidence type="ECO:0000256" key="2">
    <source>
        <dbReference type="ARBA" id="ARBA00022806"/>
    </source>
</evidence>
<evidence type="ECO:0000313" key="5">
    <source>
        <dbReference type="EMBL" id="CCH77393.1"/>
    </source>
</evidence>
<proteinExistence type="predicted"/>